<keyword evidence="4" id="KW-1185">Reference proteome</keyword>
<feature type="compositionally biased region" description="Low complexity" evidence="1">
    <location>
        <begin position="204"/>
        <end position="218"/>
    </location>
</feature>
<protein>
    <recommendedName>
        <fullName evidence="5">Karyogamy protein 5</fullName>
    </recommendedName>
</protein>
<dbReference type="STRING" id="1330018.A0A167RAS7"/>
<dbReference type="Proteomes" id="UP000076738">
    <property type="component" value="Unassembled WGS sequence"/>
</dbReference>
<dbReference type="OrthoDB" id="5588482at2759"/>
<evidence type="ECO:0008006" key="5">
    <source>
        <dbReference type="Google" id="ProtNLM"/>
    </source>
</evidence>
<feature type="signal peptide" evidence="2">
    <location>
        <begin position="1"/>
        <end position="17"/>
    </location>
</feature>
<dbReference type="AlphaFoldDB" id="A0A167RAS7"/>
<feature type="region of interest" description="Disordered" evidence="1">
    <location>
        <begin position="198"/>
        <end position="219"/>
    </location>
</feature>
<proteinExistence type="predicted"/>
<evidence type="ECO:0000256" key="2">
    <source>
        <dbReference type="SAM" id="SignalP"/>
    </source>
</evidence>
<name>A0A167RAS7_CALVF</name>
<dbReference type="EMBL" id="KV417268">
    <property type="protein sequence ID" value="KZP00726.1"/>
    <property type="molecule type" value="Genomic_DNA"/>
</dbReference>
<organism evidence="3 4">
    <name type="scientific">Calocera viscosa (strain TUFC12733)</name>
    <dbReference type="NCBI Taxonomy" id="1330018"/>
    <lineage>
        <taxon>Eukaryota</taxon>
        <taxon>Fungi</taxon>
        <taxon>Dikarya</taxon>
        <taxon>Basidiomycota</taxon>
        <taxon>Agaricomycotina</taxon>
        <taxon>Dacrymycetes</taxon>
        <taxon>Dacrymycetales</taxon>
        <taxon>Dacrymycetaceae</taxon>
        <taxon>Calocera</taxon>
    </lineage>
</organism>
<evidence type="ECO:0000313" key="4">
    <source>
        <dbReference type="Proteomes" id="UP000076738"/>
    </source>
</evidence>
<gene>
    <name evidence="3" type="ORF">CALVIDRAFT_560060</name>
</gene>
<feature type="chain" id="PRO_5007891837" description="Karyogamy protein 5" evidence="2">
    <location>
        <begin position="18"/>
        <end position="341"/>
    </location>
</feature>
<keyword evidence="2" id="KW-0732">Signal</keyword>
<accession>A0A167RAS7</accession>
<reference evidence="3 4" key="1">
    <citation type="journal article" date="2016" name="Mol. Biol. Evol.">
        <title>Comparative Genomics of Early-Diverging Mushroom-Forming Fungi Provides Insights into the Origins of Lignocellulose Decay Capabilities.</title>
        <authorList>
            <person name="Nagy L.G."/>
            <person name="Riley R."/>
            <person name="Tritt A."/>
            <person name="Adam C."/>
            <person name="Daum C."/>
            <person name="Floudas D."/>
            <person name="Sun H."/>
            <person name="Yadav J.S."/>
            <person name="Pangilinan J."/>
            <person name="Larsson K.H."/>
            <person name="Matsuura K."/>
            <person name="Barry K."/>
            <person name="Labutti K."/>
            <person name="Kuo R."/>
            <person name="Ohm R.A."/>
            <person name="Bhattacharya S.S."/>
            <person name="Shirouzu T."/>
            <person name="Yoshinaga Y."/>
            <person name="Martin F.M."/>
            <person name="Grigoriev I.V."/>
            <person name="Hibbett D.S."/>
        </authorList>
    </citation>
    <scope>NUCLEOTIDE SEQUENCE [LARGE SCALE GENOMIC DNA]</scope>
    <source>
        <strain evidence="3 4">TUFC12733</strain>
    </source>
</reference>
<evidence type="ECO:0000256" key="1">
    <source>
        <dbReference type="SAM" id="MobiDB-lite"/>
    </source>
</evidence>
<evidence type="ECO:0000313" key="3">
    <source>
        <dbReference type="EMBL" id="KZP00726.1"/>
    </source>
</evidence>
<sequence>MLLLALPLLALVVKAQAQNSSLPTTTTISAPCASYLSTLNTDTLLSSCIQPLLTAASAFAPTASGSSSSAALSSTLTTLCATTPCADTTIRSQLANFYSACQAELTASPSTTTAQGQAYAEVRQFYDVLYVVNPLREAVCSKDNSTGAWCVQEIAHEDAVAGNNTAALVNAAVAPSAQDKAIALAQEYLYESAAPLRKRDGTDTNSSSPLSTPAPLANDTSVLPNATTYGSTNLAFLFLLPSLPSTLLCTTCTRTLLTSYIRWESAVPYALGLSNSAILGGQAALWNGVTATCGSGFVSNVEQGAGTVLGGSLSGALPLLNVEWAQGLAGVVAGLAALLAL</sequence>